<organism>
    <name type="scientific">Branchiostoma floridae</name>
    <name type="common">Florida lancelet</name>
    <name type="synonym">Amphioxus</name>
    <dbReference type="NCBI Taxonomy" id="7739"/>
    <lineage>
        <taxon>Eukaryota</taxon>
        <taxon>Metazoa</taxon>
        <taxon>Chordata</taxon>
        <taxon>Cephalochordata</taxon>
        <taxon>Leptocardii</taxon>
        <taxon>Amphioxiformes</taxon>
        <taxon>Branchiostomatidae</taxon>
        <taxon>Branchiostoma</taxon>
    </lineage>
</organism>
<evidence type="ECO:0000256" key="2">
    <source>
        <dbReference type="SAM" id="Phobius"/>
    </source>
</evidence>
<feature type="region of interest" description="Disordered" evidence="1">
    <location>
        <begin position="446"/>
        <end position="491"/>
    </location>
</feature>
<gene>
    <name evidence="3" type="ORF">BRAFLDRAFT_74121</name>
</gene>
<dbReference type="InParanoid" id="C3YUW4"/>
<keyword evidence="2" id="KW-0472">Membrane</keyword>
<evidence type="ECO:0000313" key="3">
    <source>
        <dbReference type="EMBL" id="EEN56015.1"/>
    </source>
</evidence>
<keyword evidence="2" id="KW-1133">Transmembrane helix</keyword>
<protein>
    <submittedName>
        <fullName evidence="3">Uncharacterized protein</fullName>
    </submittedName>
</protein>
<dbReference type="AlphaFoldDB" id="C3YUW4"/>
<feature type="transmembrane region" description="Helical" evidence="2">
    <location>
        <begin position="39"/>
        <end position="58"/>
    </location>
</feature>
<proteinExistence type="predicted"/>
<dbReference type="EMBL" id="GG666554">
    <property type="protein sequence ID" value="EEN56015.1"/>
    <property type="molecule type" value="Genomic_DNA"/>
</dbReference>
<evidence type="ECO:0000256" key="1">
    <source>
        <dbReference type="SAM" id="MobiDB-lite"/>
    </source>
</evidence>
<name>C3YUW4_BRAFL</name>
<keyword evidence="2" id="KW-0812">Transmembrane</keyword>
<reference evidence="3" key="1">
    <citation type="journal article" date="2008" name="Nature">
        <title>The amphioxus genome and the evolution of the chordate karyotype.</title>
        <authorList>
            <consortium name="US DOE Joint Genome Institute (JGI-PGF)"/>
            <person name="Putnam N.H."/>
            <person name="Butts T."/>
            <person name="Ferrier D.E.K."/>
            <person name="Furlong R.F."/>
            <person name="Hellsten U."/>
            <person name="Kawashima T."/>
            <person name="Robinson-Rechavi M."/>
            <person name="Shoguchi E."/>
            <person name="Terry A."/>
            <person name="Yu J.-K."/>
            <person name="Benito-Gutierrez E.L."/>
            <person name="Dubchak I."/>
            <person name="Garcia-Fernandez J."/>
            <person name="Gibson-Brown J.J."/>
            <person name="Grigoriev I.V."/>
            <person name="Horton A.C."/>
            <person name="de Jong P.J."/>
            <person name="Jurka J."/>
            <person name="Kapitonov V.V."/>
            <person name="Kohara Y."/>
            <person name="Kuroki Y."/>
            <person name="Lindquist E."/>
            <person name="Lucas S."/>
            <person name="Osoegawa K."/>
            <person name="Pennacchio L.A."/>
            <person name="Salamov A.A."/>
            <person name="Satou Y."/>
            <person name="Sauka-Spengler T."/>
            <person name="Schmutz J."/>
            <person name="Shin-I T."/>
            <person name="Toyoda A."/>
            <person name="Bronner-Fraser M."/>
            <person name="Fujiyama A."/>
            <person name="Holland L.Z."/>
            <person name="Holland P.W.H."/>
            <person name="Satoh N."/>
            <person name="Rokhsar D.S."/>
        </authorList>
    </citation>
    <scope>NUCLEOTIDE SEQUENCE [LARGE SCALE GENOMIC DNA]</scope>
    <source>
        <strain evidence="3">S238N-H82</strain>
        <tissue evidence="3">Testes</tissue>
    </source>
</reference>
<sequence length="491" mass="52659">MGQRGSRPVPILPTTVGARWADHRFKFENLVFEGGGAKGIAYIGVSGTAIIVAIIITIRRTRRALCPAAAKTSIQNETVQGWLQATSTQFPNVTNTTASVTVSMIASGQADQGQYQDSIRYQNCDIGNTPGPSPGIGLSSSNTTSTVVTSSHGQTLQGLSPNELPVALQPNPMYNGTQSNPPKTTCPEITGDDYQATKETYTHTTYAVKTCCATHLYEDMDEQNYQALQDQCQAAIESNTSCSYAAIASGHVQSEQDQSTRVMYTTTVKTSGHAGLYKNMDSQHYQLLQGQCLTNSTSNTTTTAAAVNNGNGQTVQDQSETTNSSDIHTLAVPMKNIHDKKGQNQFQIVTEHSENIGSTTMLSGHDETGQIQSQSFTESNTSTTTTVMVSGHDHTVQDQSHAITESNTTNTTTVMVSGHDRTVQDQSQAITESNTNTTTTVIASGHHHTEQDQSYSITENKVPETPQGSKPPLDEPPPLPPKRKGVVAPSE</sequence>
<accession>C3YUW4</accession>